<dbReference type="Gene3D" id="1.10.10.10">
    <property type="entry name" value="Winged helix-like DNA-binding domain superfamily/Winged helix DNA-binding domain"/>
    <property type="match status" value="1"/>
</dbReference>
<keyword evidence="3" id="KW-0804">Transcription</keyword>
<keyword evidence="6" id="KW-1185">Reference proteome</keyword>
<evidence type="ECO:0000313" key="6">
    <source>
        <dbReference type="Proteomes" id="UP000184532"/>
    </source>
</evidence>
<dbReference type="SMART" id="SM00347">
    <property type="entry name" value="HTH_MARR"/>
    <property type="match status" value="1"/>
</dbReference>
<dbReference type="GO" id="GO:0003700">
    <property type="term" value="F:DNA-binding transcription factor activity"/>
    <property type="evidence" value="ECO:0007669"/>
    <property type="project" value="InterPro"/>
</dbReference>
<dbReference type="Proteomes" id="UP000184532">
    <property type="component" value="Unassembled WGS sequence"/>
</dbReference>
<evidence type="ECO:0000256" key="2">
    <source>
        <dbReference type="ARBA" id="ARBA00023125"/>
    </source>
</evidence>
<dbReference type="InterPro" id="IPR036390">
    <property type="entry name" value="WH_DNA-bd_sf"/>
</dbReference>
<dbReference type="InterPro" id="IPR036388">
    <property type="entry name" value="WH-like_DNA-bd_sf"/>
</dbReference>
<sequence length="144" mass="16473">MESFLDQSAGYLINMTALLLKREMTGALSRNKINVTPEQWAILNRLSENSGLSQKEVAKRTFKDNANITRILDKLEKKGMVKRQMDANDRRVWKIHITKEGKRVRDQIEPLAKEILQKATHGIDPKDVQTFNAAAKKMLQNLGQ</sequence>
<gene>
    <name evidence="5" type="ORF">SAMN04488116_2377</name>
</gene>
<dbReference type="GO" id="GO:0003677">
    <property type="term" value="F:DNA binding"/>
    <property type="evidence" value="ECO:0007669"/>
    <property type="project" value="UniProtKB-KW"/>
</dbReference>
<reference evidence="6" key="1">
    <citation type="submission" date="2016-11" db="EMBL/GenBank/DDBJ databases">
        <authorList>
            <person name="Varghese N."/>
            <person name="Submissions S."/>
        </authorList>
    </citation>
    <scope>NUCLEOTIDE SEQUENCE [LARGE SCALE GENOMIC DNA]</scope>
    <source>
        <strain evidence="6">DSM 22638</strain>
    </source>
</reference>
<dbReference type="PROSITE" id="PS50995">
    <property type="entry name" value="HTH_MARR_2"/>
    <property type="match status" value="1"/>
</dbReference>
<dbReference type="PRINTS" id="PR00598">
    <property type="entry name" value="HTHMARR"/>
</dbReference>
<evidence type="ECO:0000259" key="4">
    <source>
        <dbReference type="PROSITE" id="PS50995"/>
    </source>
</evidence>
<keyword evidence="1" id="KW-0805">Transcription regulation</keyword>
<dbReference type="InterPro" id="IPR000835">
    <property type="entry name" value="HTH_MarR-typ"/>
</dbReference>
<dbReference type="SUPFAM" id="SSF46785">
    <property type="entry name" value="Winged helix' DNA-binding domain"/>
    <property type="match status" value="1"/>
</dbReference>
<evidence type="ECO:0000256" key="1">
    <source>
        <dbReference type="ARBA" id="ARBA00023015"/>
    </source>
</evidence>
<dbReference type="RefSeq" id="WP_073179783.1">
    <property type="nucleotide sequence ID" value="NZ_FQWL01000003.1"/>
</dbReference>
<organism evidence="5 6">
    <name type="scientific">Flagellimonas flava</name>
    <dbReference type="NCBI Taxonomy" id="570519"/>
    <lineage>
        <taxon>Bacteria</taxon>
        <taxon>Pseudomonadati</taxon>
        <taxon>Bacteroidota</taxon>
        <taxon>Flavobacteriia</taxon>
        <taxon>Flavobacteriales</taxon>
        <taxon>Flavobacteriaceae</taxon>
        <taxon>Flagellimonas</taxon>
    </lineage>
</organism>
<dbReference type="OrthoDB" id="5327581at2"/>
<dbReference type="PANTHER" id="PTHR42756:SF1">
    <property type="entry name" value="TRANSCRIPTIONAL REPRESSOR OF EMRAB OPERON"/>
    <property type="match status" value="1"/>
</dbReference>
<dbReference type="STRING" id="570519.SAMN04488116_2377"/>
<accession>A0A1M5ME05</accession>
<evidence type="ECO:0000313" key="5">
    <source>
        <dbReference type="EMBL" id="SHG74933.1"/>
    </source>
</evidence>
<dbReference type="Pfam" id="PF01047">
    <property type="entry name" value="MarR"/>
    <property type="match status" value="1"/>
</dbReference>
<feature type="domain" description="HTH marR-type" evidence="4">
    <location>
        <begin position="6"/>
        <end position="140"/>
    </location>
</feature>
<dbReference type="PANTHER" id="PTHR42756">
    <property type="entry name" value="TRANSCRIPTIONAL REGULATOR, MARR"/>
    <property type="match status" value="1"/>
</dbReference>
<dbReference type="AlphaFoldDB" id="A0A1M5ME05"/>
<protein>
    <submittedName>
        <fullName evidence="5">DNA-binding transcriptional regulator, MarR family</fullName>
    </submittedName>
</protein>
<proteinExistence type="predicted"/>
<dbReference type="EMBL" id="FQWL01000003">
    <property type="protein sequence ID" value="SHG74933.1"/>
    <property type="molecule type" value="Genomic_DNA"/>
</dbReference>
<evidence type="ECO:0000256" key="3">
    <source>
        <dbReference type="ARBA" id="ARBA00023163"/>
    </source>
</evidence>
<name>A0A1M5ME05_9FLAO</name>
<keyword evidence="2 5" id="KW-0238">DNA-binding</keyword>